<dbReference type="PANTHER" id="PTHR14741:SF32">
    <property type="entry name" value="TRIMETHYLGUANOSINE SYNTHASE"/>
    <property type="match status" value="1"/>
</dbReference>
<dbReference type="CDD" id="cd02440">
    <property type="entry name" value="AdoMet_MTases"/>
    <property type="match status" value="1"/>
</dbReference>
<dbReference type="GO" id="GO:0032259">
    <property type="term" value="P:methylation"/>
    <property type="evidence" value="ECO:0007669"/>
    <property type="project" value="UniProtKB-KW"/>
</dbReference>
<sequence length="416" mass="46419">MIQDDWKILTSEEGMALVEAHLDEYPERLALSLRNPTVTRQVRMLQRCREKLPSFYAARCVVPQVPYEQSSSEATARVRVSQLCDELPPEARRLAVDLTCGLGVDAWALSRGFERVVAVEIDAERAEMARWNMQRLGAENVEVVCRSAEEFVAGYGDGRPIDVVYVDPSRKREDGRRVYSLEESTPNMVELMPALQRVARRVVVKLSPLFDVAEVRRVFGEEVRVEVVSLEGECKEVVAAVGFGKGVRVTVIRRGEVRHFDFEWNAVGSNAQPKGNIDAESTEAWPYVLAPDVAFVKGRVVEAYVEQVLVREVSGLRWTMCGEYVLASAIPTGFAGTAYRILSVHPYQPKVLKRQLREQGVRRINLHRRGFPYSAEQIARSLGVALGGATEVVCAVVGGAPMVMVVERLWNTTGSI</sequence>
<reference evidence="2" key="1">
    <citation type="journal article" date="2021" name="PeerJ">
        <title>Extensive microbial diversity within the chicken gut microbiome revealed by metagenomics and culture.</title>
        <authorList>
            <person name="Gilroy R."/>
            <person name="Ravi A."/>
            <person name="Getino M."/>
            <person name="Pursley I."/>
            <person name="Horton D.L."/>
            <person name="Alikhan N.F."/>
            <person name="Baker D."/>
            <person name="Gharbi K."/>
            <person name="Hall N."/>
            <person name="Watson M."/>
            <person name="Adriaenssens E.M."/>
            <person name="Foster-Nyarko E."/>
            <person name="Jarju S."/>
            <person name="Secka A."/>
            <person name="Antonio M."/>
            <person name="Oren A."/>
            <person name="Chaudhuri R.R."/>
            <person name="La Ragione R."/>
            <person name="Hildebrand F."/>
            <person name="Pallen M.J."/>
        </authorList>
    </citation>
    <scope>NUCLEOTIDE SEQUENCE</scope>
    <source>
        <strain evidence="2">ChiBcec15-1070</strain>
    </source>
</reference>
<comment type="caution">
    <text evidence="2">The sequence shown here is derived from an EMBL/GenBank/DDBJ whole genome shotgun (WGS) entry which is preliminary data.</text>
</comment>
<dbReference type="PANTHER" id="PTHR14741">
    <property type="entry name" value="S-ADENOSYLMETHIONINE-DEPENDENT METHYLTRANSFERASE RELATED"/>
    <property type="match status" value="1"/>
</dbReference>
<evidence type="ECO:0000259" key="1">
    <source>
        <dbReference type="Pfam" id="PF18096"/>
    </source>
</evidence>
<dbReference type="InterPro" id="IPR029063">
    <property type="entry name" value="SAM-dependent_MTases_sf"/>
</dbReference>
<dbReference type="Gene3D" id="3.40.50.150">
    <property type="entry name" value="Vaccinia Virus protein VP39"/>
    <property type="match status" value="1"/>
</dbReference>
<dbReference type="Pfam" id="PF18096">
    <property type="entry name" value="Thump_like"/>
    <property type="match status" value="1"/>
</dbReference>
<dbReference type="SUPFAM" id="SSF53335">
    <property type="entry name" value="S-adenosyl-L-methionine-dependent methyltransferases"/>
    <property type="match status" value="1"/>
</dbReference>
<gene>
    <name evidence="2" type="ORF">H9888_02685</name>
</gene>
<dbReference type="Proteomes" id="UP000823926">
    <property type="component" value="Unassembled WGS sequence"/>
</dbReference>
<keyword evidence="2" id="KW-0808">Transferase</keyword>
<dbReference type="EMBL" id="DXHL01000014">
    <property type="protein sequence ID" value="HIW10385.1"/>
    <property type="molecule type" value="Genomic_DNA"/>
</dbReference>
<accession>A0A9D1TY63</accession>
<dbReference type="Pfam" id="PF03602">
    <property type="entry name" value="Cons_hypoth95"/>
    <property type="match status" value="1"/>
</dbReference>
<dbReference type="Gene3D" id="1.10.10.1110">
    <property type="entry name" value="Methyltransferase PG1098, N-terminal domain"/>
    <property type="match status" value="1"/>
</dbReference>
<evidence type="ECO:0000313" key="3">
    <source>
        <dbReference type="Proteomes" id="UP000823926"/>
    </source>
</evidence>
<dbReference type="InterPro" id="IPR041497">
    <property type="entry name" value="Thump-like"/>
</dbReference>
<organism evidence="2 3">
    <name type="scientific">Candidatus Rikenella faecigallinarum</name>
    <dbReference type="NCBI Taxonomy" id="2838745"/>
    <lineage>
        <taxon>Bacteria</taxon>
        <taxon>Pseudomonadati</taxon>
        <taxon>Bacteroidota</taxon>
        <taxon>Bacteroidia</taxon>
        <taxon>Bacteroidales</taxon>
        <taxon>Rikenellaceae</taxon>
        <taxon>Rikenella</taxon>
    </lineage>
</organism>
<name>A0A9D1TY63_9BACT</name>
<protein>
    <submittedName>
        <fullName evidence="2">Class I SAM-dependent methyltransferase</fullName>
    </submittedName>
</protein>
<keyword evidence="2" id="KW-0489">Methyltransferase</keyword>
<feature type="domain" description="THUMP-like" evidence="1">
    <location>
        <begin position="336"/>
        <end position="408"/>
    </location>
</feature>
<dbReference type="GO" id="GO:0008168">
    <property type="term" value="F:methyltransferase activity"/>
    <property type="evidence" value="ECO:0007669"/>
    <property type="project" value="UniProtKB-KW"/>
</dbReference>
<reference evidence="2" key="2">
    <citation type="submission" date="2021-04" db="EMBL/GenBank/DDBJ databases">
        <authorList>
            <person name="Gilroy R."/>
        </authorList>
    </citation>
    <scope>NUCLEOTIDE SEQUENCE</scope>
    <source>
        <strain evidence="2">ChiBcec15-1070</strain>
    </source>
</reference>
<dbReference type="AlphaFoldDB" id="A0A9D1TY63"/>
<proteinExistence type="predicted"/>
<evidence type="ECO:0000313" key="2">
    <source>
        <dbReference type="EMBL" id="HIW10385.1"/>
    </source>
</evidence>